<dbReference type="SUPFAM" id="SSF46785">
    <property type="entry name" value="Winged helix' DNA-binding domain"/>
    <property type="match status" value="1"/>
</dbReference>
<gene>
    <name evidence="5" type="ORF">LX83_001819</name>
</gene>
<proteinExistence type="predicted"/>
<feature type="domain" description="HTH marR-type" evidence="4">
    <location>
        <begin position="1"/>
        <end position="130"/>
    </location>
</feature>
<dbReference type="InterPro" id="IPR036390">
    <property type="entry name" value="WH_DNA-bd_sf"/>
</dbReference>
<dbReference type="PANTHER" id="PTHR39515:SF2">
    <property type="entry name" value="HTH-TYPE TRANSCRIPTIONAL REGULATOR RV0880"/>
    <property type="match status" value="1"/>
</dbReference>
<comment type="caution">
    <text evidence="5">The sequence shown here is derived from an EMBL/GenBank/DDBJ whole genome shotgun (WGS) entry which is preliminary data.</text>
</comment>
<keyword evidence="1" id="KW-0805">Transcription regulation</keyword>
<dbReference type="GO" id="GO:0003700">
    <property type="term" value="F:DNA-binding transcription factor activity"/>
    <property type="evidence" value="ECO:0007669"/>
    <property type="project" value="InterPro"/>
</dbReference>
<dbReference type="Proteomes" id="UP001206128">
    <property type="component" value="Unassembled WGS sequence"/>
</dbReference>
<dbReference type="Pfam" id="PF12802">
    <property type="entry name" value="MarR_2"/>
    <property type="match status" value="1"/>
</dbReference>
<keyword evidence="2 5" id="KW-0238">DNA-binding</keyword>
<dbReference type="GO" id="GO:0003677">
    <property type="term" value="F:DNA binding"/>
    <property type="evidence" value="ECO:0007669"/>
    <property type="project" value="UniProtKB-KW"/>
</dbReference>
<dbReference type="Gene3D" id="1.10.287.100">
    <property type="match status" value="1"/>
</dbReference>
<keyword evidence="3" id="KW-0804">Transcription</keyword>
<name>A0AAE3GCN9_9PSEU</name>
<dbReference type="Gene3D" id="1.10.10.10">
    <property type="entry name" value="Winged helix-like DNA-binding domain superfamily/Winged helix DNA-binding domain"/>
    <property type="match status" value="1"/>
</dbReference>
<sequence>MRLSVMRLARRLRQQRPDHGISVTKLTLLGRLDREGPATATELAECERIQPQSITRVVADLEERGLLVRSRDPRDRRQMVLEISQAGRDLLAEDRRRRDEWLAVAMTEALTPVECEVLRAAGRLMDRLAEC</sequence>
<reference evidence="5" key="1">
    <citation type="submission" date="2022-06" db="EMBL/GenBank/DDBJ databases">
        <title>Genomic Encyclopedia of Archaeal and Bacterial Type Strains, Phase II (KMG-II): from individual species to whole genera.</title>
        <authorList>
            <person name="Goeker M."/>
        </authorList>
    </citation>
    <scope>NUCLEOTIDE SEQUENCE</scope>
    <source>
        <strain evidence="5">DSM 43935</strain>
    </source>
</reference>
<dbReference type="InterPro" id="IPR000835">
    <property type="entry name" value="HTH_MarR-typ"/>
</dbReference>
<dbReference type="PROSITE" id="PS50995">
    <property type="entry name" value="HTH_MARR_2"/>
    <property type="match status" value="1"/>
</dbReference>
<dbReference type="InterPro" id="IPR023187">
    <property type="entry name" value="Tscrpt_reg_MarR-type_CS"/>
</dbReference>
<keyword evidence="6" id="KW-1185">Reference proteome</keyword>
<protein>
    <submittedName>
        <fullName evidence="5">DNA-binding transcriptional regulator, MarR family</fullName>
    </submittedName>
</protein>
<evidence type="ECO:0000256" key="2">
    <source>
        <dbReference type="ARBA" id="ARBA00023125"/>
    </source>
</evidence>
<dbReference type="PROSITE" id="PS01117">
    <property type="entry name" value="HTH_MARR_1"/>
    <property type="match status" value="1"/>
</dbReference>
<dbReference type="PANTHER" id="PTHR39515">
    <property type="entry name" value="CONSERVED PROTEIN"/>
    <property type="match status" value="1"/>
</dbReference>
<accession>A0AAE3GCN9</accession>
<evidence type="ECO:0000256" key="1">
    <source>
        <dbReference type="ARBA" id="ARBA00023015"/>
    </source>
</evidence>
<evidence type="ECO:0000256" key="3">
    <source>
        <dbReference type="ARBA" id="ARBA00023163"/>
    </source>
</evidence>
<evidence type="ECO:0000313" key="5">
    <source>
        <dbReference type="EMBL" id="MCP2164970.1"/>
    </source>
</evidence>
<dbReference type="SMART" id="SM00347">
    <property type="entry name" value="HTH_MARR"/>
    <property type="match status" value="1"/>
</dbReference>
<evidence type="ECO:0000259" key="4">
    <source>
        <dbReference type="PROSITE" id="PS50995"/>
    </source>
</evidence>
<evidence type="ECO:0000313" key="6">
    <source>
        <dbReference type="Proteomes" id="UP001206128"/>
    </source>
</evidence>
<dbReference type="AlphaFoldDB" id="A0AAE3GCN9"/>
<organism evidence="5 6">
    <name type="scientific">Goodfellowiella coeruleoviolacea</name>
    <dbReference type="NCBI Taxonomy" id="334858"/>
    <lineage>
        <taxon>Bacteria</taxon>
        <taxon>Bacillati</taxon>
        <taxon>Actinomycetota</taxon>
        <taxon>Actinomycetes</taxon>
        <taxon>Pseudonocardiales</taxon>
        <taxon>Pseudonocardiaceae</taxon>
        <taxon>Goodfellowiella</taxon>
    </lineage>
</organism>
<dbReference type="InterPro" id="IPR036388">
    <property type="entry name" value="WH-like_DNA-bd_sf"/>
</dbReference>
<dbReference type="EMBL" id="JAMTCK010000004">
    <property type="protein sequence ID" value="MCP2164970.1"/>
    <property type="molecule type" value="Genomic_DNA"/>
</dbReference>
<dbReference type="InterPro" id="IPR052526">
    <property type="entry name" value="HTH-type_Bedaq_tolerance"/>
</dbReference>